<dbReference type="CDD" id="cd00038">
    <property type="entry name" value="CAP_ED"/>
    <property type="match status" value="1"/>
</dbReference>
<reference evidence="5 6" key="1">
    <citation type="submission" date="2016-04" db="EMBL/GenBank/DDBJ databases">
        <title>Draft genome sequence of freshwater magnetotactic bacteria Magnetospirillum marisnigri SP-1 and Magnetospirillum moscoviense BB-1.</title>
        <authorList>
            <person name="Koziaeva V."/>
            <person name="Dziuba M.V."/>
            <person name="Ivanov T.M."/>
            <person name="Kuznetsov B."/>
            <person name="Grouzdev D.S."/>
        </authorList>
    </citation>
    <scope>NUCLEOTIDE SEQUENCE [LARGE SCALE GENOMIC DNA]</scope>
    <source>
        <strain evidence="5 6">SP-1</strain>
    </source>
</reference>
<dbReference type="PROSITE" id="PS50110">
    <property type="entry name" value="RESPONSE_REGULATORY"/>
    <property type="match status" value="1"/>
</dbReference>
<evidence type="ECO:0000256" key="2">
    <source>
        <dbReference type="SAM" id="MobiDB-lite"/>
    </source>
</evidence>
<evidence type="ECO:0000313" key="6">
    <source>
        <dbReference type="Proteomes" id="UP000078428"/>
    </source>
</evidence>
<dbReference type="RefSeq" id="WP_068491260.1">
    <property type="nucleotide sequence ID" value="NZ_LWQT01000044.1"/>
</dbReference>
<proteinExistence type="predicted"/>
<dbReference type="InterPro" id="IPR001789">
    <property type="entry name" value="Sig_transdc_resp-reg_receiver"/>
</dbReference>
<keyword evidence="6" id="KW-1185">Reference proteome</keyword>
<dbReference type="PROSITE" id="PS50042">
    <property type="entry name" value="CNMP_BINDING_3"/>
    <property type="match status" value="1"/>
</dbReference>
<dbReference type="InterPro" id="IPR018490">
    <property type="entry name" value="cNMP-bd_dom_sf"/>
</dbReference>
<dbReference type="SUPFAM" id="SSF52172">
    <property type="entry name" value="CheY-like"/>
    <property type="match status" value="1"/>
</dbReference>
<dbReference type="InterPro" id="IPR000595">
    <property type="entry name" value="cNMP-bd_dom"/>
</dbReference>
<keyword evidence="1" id="KW-0597">Phosphoprotein</keyword>
<dbReference type="STRING" id="1285242.A6A04_01200"/>
<protein>
    <submittedName>
        <fullName evidence="5">Two-component system response regulator</fullName>
    </submittedName>
</protein>
<feature type="modified residue" description="4-aspartylphosphate" evidence="1">
    <location>
        <position position="61"/>
    </location>
</feature>
<feature type="compositionally biased region" description="Pro residues" evidence="2">
    <location>
        <begin position="164"/>
        <end position="178"/>
    </location>
</feature>
<feature type="domain" description="Cyclic nucleotide-binding" evidence="3">
    <location>
        <begin position="203"/>
        <end position="303"/>
    </location>
</feature>
<dbReference type="Proteomes" id="UP000078428">
    <property type="component" value="Unassembled WGS sequence"/>
</dbReference>
<dbReference type="InterPro" id="IPR052048">
    <property type="entry name" value="ST_Response_Regulator"/>
</dbReference>
<evidence type="ECO:0000259" key="3">
    <source>
        <dbReference type="PROSITE" id="PS50042"/>
    </source>
</evidence>
<dbReference type="PRINTS" id="PR00103">
    <property type="entry name" value="CAMPKINASE"/>
</dbReference>
<name>A0A178MS61_9PROT</name>
<sequence length="323" mass="34860">MQIDVDLGSLTALIIDDSRYARSFIKTALQSFGFRTILEAGDGPTGLETMRTTPVQLVIVDHDMSPMNGIDFTRYVRSGDLVPCIDVTILMVSGDAAKETVFMARNAGVNEFLVKPISAESLYRRIRNAMINPKAFVQTPGFTGPDRRSLARPPAGIAERRTRPPLPKPPPLVAPPGSAPSSSAAAPPPQPVKPPTAERTSHRKFAAGQVIFQEGERGDVAYVVESGRVAIFKTVDGAKVVLGQIKTNGVFGEMALIDNEPRMASAEAVEDTTCLVIPMAALKAQIGKTPDLVILVLETLLHDIRKMGRELGQVRAALEKRRA</sequence>
<dbReference type="SMART" id="SM00448">
    <property type="entry name" value="REC"/>
    <property type="match status" value="1"/>
</dbReference>
<dbReference type="EMBL" id="LWQT01000044">
    <property type="protein sequence ID" value="OAN52339.1"/>
    <property type="molecule type" value="Genomic_DNA"/>
</dbReference>
<dbReference type="GO" id="GO:0000160">
    <property type="term" value="P:phosphorelay signal transduction system"/>
    <property type="evidence" value="ECO:0007669"/>
    <property type="project" value="InterPro"/>
</dbReference>
<dbReference type="SUPFAM" id="SSF51206">
    <property type="entry name" value="cAMP-binding domain-like"/>
    <property type="match status" value="1"/>
</dbReference>
<dbReference type="PANTHER" id="PTHR43228:SF1">
    <property type="entry name" value="TWO-COMPONENT RESPONSE REGULATOR ARR22"/>
    <property type="match status" value="1"/>
</dbReference>
<gene>
    <name evidence="5" type="ORF">A6A04_01200</name>
</gene>
<dbReference type="Pfam" id="PF00072">
    <property type="entry name" value="Response_reg"/>
    <property type="match status" value="1"/>
</dbReference>
<dbReference type="Gene3D" id="2.60.120.10">
    <property type="entry name" value="Jelly Rolls"/>
    <property type="match status" value="1"/>
</dbReference>
<dbReference type="OrthoDB" id="9786548at2"/>
<dbReference type="SMART" id="SM00100">
    <property type="entry name" value="cNMP"/>
    <property type="match status" value="1"/>
</dbReference>
<dbReference type="InterPro" id="IPR011006">
    <property type="entry name" value="CheY-like_superfamily"/>
</dbReference>
<organism evidence="5 6">
    <name type="scientific">Paramagnetospirillum marisnigri</name>
    <dbReference type="NCBI Taxonomy" id="1285242"/>
    <lineage>
        <taxon>Bacteria</taxon>
        <taxon>Pseudomonadati</taxon>
        <taxon>Pseudomonadota</taxon>
        <taxon>Alphaproteobacteria</taxon>
        <taxon>Rhodospirillales</taxon>
        <taxon>Magnetospirillaceae</taxon>
        <taxon>Paramagnetospirillum</taxon>
    </lineage>
</organism>
<dbReference type="AlphaFoldDB" id="A0A178MS61"/>
<dbReference type="Gene3D" id="3.40.50.2300">
    <property type="match status" value="1"/>
</dbReference>
<feature type="region of interest" description="Disordered" evidence="2">
    <location>
        <begin position="136"/>
        <end position="201"/>
    </location>
</feature>
<evidence type="ECO:0000256" key="1">
    <source>
        <dbReference type="PROSITE-ProRule" id="PRU00169"/>
    </source>
</evidence>
<feature type="domain" description="Response regulatory" evidence="4">
    <location>
        <begin position="11"/>
        <end position="130"/>
    </location>
</feature>
<evidence type="ECO:0000313" key="5">
    <source>
        <dbReference type="EMBL" id="OAN52339.1"/>
    </source>
</evidence>
<dbReference type="InterPro" id="IPR014710">
    <property type="entry name" value="RmlC-like_jellyroll"/>
</dbReference>
<accession>A0A178MS61</accession>
<evidence type="ECO:0000259" key="4">
    <source>
        <dbReference type="PROSITE" id="PS50110"/>
    </source>
</evidence>
<dbReference type="Pfam" id="PF00027">
    <property type="entry name" value="cNMP_binding"/>
    <property type="match status" value="1"/>
</dbReference>
<comment type="caution">
    <text evidence="5">The sequence shown here is derived from an EMBL/GenBank/DDBJ whole genome shotgun (WGS) entry which is preliminary data.</text>
</comment>
<dbReference type="PANTHER" id="PTHR43228">
    <property type="entry name" value="TWO-COMPONENT RESPONSE REGULATOR"/>
    <property type="match status" value="1"/>
</dbReference>